<comment type="caution">
    <text evidence="2">The sequence shown here is derived from an EMBL/GenBank/DDBJ whole genome shotgun (WGS) entry which is preliminary data.</text>
</comment>
<feature type="transmembrane region" description="Helical" evidence="1">
    <location>
        <begin position="78"/>
        <end position="97"/>
    </location>
</feature>
<accession>A0A8S9MLV0</accession>
<dbReference type="Proteomes" id="UP000712281">
    <property type="component" value="Unassembled WGS sequence"/>
</dbReference>
<keyword evidence="1" id="KW-0812">Transmembrane</keyword>
<name>A0A8S9MLV0_BRACR</name>
<gene>
    <name evidence="2" type="ORF">F2Q68_00041366</name>
</gene>
<evidence type="ECO:0000256" key="1">
    <source>
        <dbReference type="SAM" id="Phobius"/>
    </source>
</evidence>
<dbReference type="EMBL" id="QGKW02000007">
    <property type="protein sequence ID" value="KAF2618456.1"/>
    <property type="molecule type" value="Genomic_DNA"/>
</dbReference>
<dbReference type="GO" id="GO:0008374">
    <property type="term" value="F:O-acyltransferase activity"/>
    <property type="evidence" value="ECO:0007669"/>
    <property type="project" value="InterPro"/>
</dbReference>
<keyword evidence="1" id="KW-0472">Membrane</keyword>
<sequence>MSVLSIIVHHLLHPSGDLTEMSSSISSLFLYHCPTYMLSASRLSSSPGSLTSSSFSLLYEEIHLSPKPTTSYSSREGLLYYTIMVTLLVLMTKVYAYNSKLPDKAVLTLYAIHIYLSRELILAATATMVRAMSSLELEPQFNKPCLATSLQEFWGRR</sequence>
<reference evidence="2" key="1">
    <citation type="submission" date="2019-12" db="EMBL/GenBank/DDBJ databases">
        <title>Genome sequencing and annotation of Brassica cretica.</title>
        <authorList>
            <person name="Studholme D.J."/>
            <person name="Sarris P.F."/>
        </authorList>
    </citation>
    <scope>NUCLEOTIDE SEQUENCE</scope>
    <source>
        <strain evidence="2">PFS-001/15</strain>
        <tissue evidence="2">Leaf</tissue>
    </source>
</reference>
<proteinExistence type="predicted"/>
<protein>
    <submittedName>
        <fullName evidence="2">Uncharacterized protein</fullName>
    </submittedName>
</protein>
<organism evidence="2 3">
    <name type="scientific">Brassica cretica</name>
    <name type="common">Mustard</name>
    <dbReference type="NCBI Taxonomy" id="69181"/>
    <lineage>
        <taxon>Eukaryota</taxon>
        <taxon>Viridiplantae</taxon>
        <taxon>Streptophyta</taxon>
        <taxon>Embryophyta</taxon>
        <taxon>Tracheophyta</taxon>
        <taxon>Spermatophyta</taxon>
        <taxon>Magnoliopsida</taxon>
        <taxon>eudicotyledons</taxon>
        <taxon>Gunneridae</taxon>
        <taxon>Pentapetalae</taxon>
        <taxon>rosids</taxon>
        <taxon>malvids</taxon>
        <taxon>Brassicales</taxon>
        <taxon>Brassicaceae</taxon>
        <taxon>Brassiceae</taxon>
        <taxon>Brassica</taxon>
    </lineage>
</organism>
<evidence type="ECO:0000313" key="2">
    <source>
        <dbReference type="EMBL" id="KAF2618456.1"/>
    </source>
</evidence>
<feature type="transmembrane region" description="Helical" evidence="1">
    <location>
        <begin position="109"/>
        <end position="129"/>
    </location>
</feature>
<keyword evidence="1" id="KW-1133">Transmembrane helix</keyword>
<dbReference type="InterPro" id="IPR044851">
    <property type="entry name" value="Wax_synthase"/>
</dbReference>
<dbReference type="GO" id="GO:0006629">
    <property type="term" value="P:lipid metabolic process"/>
    <property type="evidence" value="ECO:0007669"/>
    <property type="project" value="InterPro"/>
</dbReference>
<dbReference type="AlphaFoldDB" id="A0A8S9MLV0"/>
<evidence type="ECO:0000313" key="3">
    <source>
        <dbReference type="Proteomes" id="UP000712281"/>
    </source>
</evidence>
<dbReference type="PANTHER" id="PTHR31595">
    <property type="entry name" value="LONG-CHAIN-ALCOHOL O-FATTY-ACYLTRANSFERASE 3-RELATED"/>
    <property type="match status" value="1"/>
</dbReference>
<dbReference type="PANTHER" id="PTHR31595:SF46">
    <property type="entry name" value="ACYL-COA--STEROL O-ACYLTRANSFERASE 1"/>
    <property type="match status" value="1"/>
</dbReference>